<dbReference type="SMART" id="SM00028">
    <property type="entry name" value="TPR"/>
    <property type="match status" value="3"/>
</dbReference>
<evidence type="ECO:0000256" key="2">
    <source>
        <dbReference type="ARBA" id="ARBA00022803"/>
    </source>
</evidence>
<dbReference type="PROSITE" id="PS50293">
    <property type="entry name" value="TPR_REGION"/>
    <property type="match status" value="1"/>
</dbReference>
<dbReference type="InterPro" id="IPR011990">
    <property type="entry name" value="TPR-like_helical_dom_sf"/>
</dbReference>
<dbReference type="AlphaFoldDB" id="U7QA30"/>
<evidence type="ECO:0000313" key="5">
    <source>
        <dbReference type="Proteomes" id="UP000017127"/>
    </source>
</evidence>
<gene>
    <name evidence="4" type="ORF">M595_6018</name>
</gene>
<protein>
    <submittedName>
        <fullName evidence="4">TPR repeat family protein</fullName>
    </submittedName>
</protein>
<evidence type="ECO:0000256" key="3">
    <source>
        <dbReference type="PROSITE-ProRule" id="PRU00339"/>
    </source>
</evidence>
<evidence type="ECO:0000256" key="1">
    <source>
        <dbReference type="ARBA" id="ARBA00022737"/>
    </source>
</evidence>
<name>U7QA30_9CYAN</name>
<dbReference type="InterPro" id="IPR051685">
    <property type="entry name" value="Ycf3/AcsC/BcsC/TPR_MFPF"/>
</dbReference>
<keyword evidence="5" id="KW-1185">Reference proteome</keyword>
<dbReference type="SUPFAM" id="SSF48452">
    <property type="entry name" value="TPR-like"/>
    <property type="match status" value="1"/>
</dbReference>
<organism evidence="4 5">
    <name type="scientific">Lyngbya aestuarii BL J</name>
    <dbReference type="NCBI Taxonomy" id="1348334"/>
    <lineage>
        <taxon>Bacteria</taxon>
        <taxon>Bacillati</taxon>
        <taxon>Cyanobacteriota</taxon>
        <taxon>Cyanophyceae</taxon>
        <taxon>Oscillatoriophycideae</taxon>
        <taxon>Oscillatoriales</taxon>
        <taxon>Microcoleaceae</taxon>
        <taxon>Lyngbya</taxon>
    </lineage>
</organism>
<dbReference type="PANTHER" id="PTHR44943:SF8">
    <property type="entry name" value="TPR REPEAT-CONTAINING PROTEIN MJ0263"/>
    <property type="match status" value="1"/>
</dbReference>
<dbReference type="PATRIC" id="fig|1348334.3.peg.5760"/>
<keyword evidence="1" id="KW-0677">Repeat</keyword>
<dbReference type="Gene3D" id="1.25.40.10">
    <property type="entry name" value="Tetratricopeptide repeat domain"/>
    <property type="match status" value="1"/>
</dbReference>
<evidence type="ECO:0000313" key="4">
    <source>
        <dbReference type="EMBL" id="ERT04032.1"/>
    </source>
</evidence>
<dbReference type="PROSITE" id="PS50005">
    <property type="entry name" value="TPR"/>
    <property type="match status" value="3"/>
</dbReference>
<sequence length="231" mass="26847">MIEYGTNNLTKWRFGDKKLVDQKTRPDPQNLNKWTLSLKNPQIWQAANDYLELLGHETVYQMGYSYRELRKTLDSNRPQELDSVSISRVEWLQRKPDQHQEAPQTSLGYTAMAKKNEREGKLEEAAIAYRRAIELNPNSAWSYHSLGMVLAKQHKWNEAIAANQQAIKLNPNSASFYYYLAESLVPKGNLEEAIKHYKKASELNPDFPLFQRKLAEIIKLHQEVSERPTSK</sequence>
<reference evidence="4 5" key="1">
    <citation type="journal article" date="2013" name="Front. Microbiol.">
        <title>Comparative genomic analyses of the cyanobacterium, Lyngbya aestuarii BL J, a powerful hydrogen producer.</title>
        <authorList>
            <person name="Kothari A."/>
            <person name="Vaughn M."/>
            <person name="Garcia-Pichel F."/>
        </authorList>
    </citation>
    <scope>NUCLEOTIDE SEQUENCE [LARGE SCALE GENOMIC DNA]</scope>
    <source>
        <strain evidence="4 5">BL J</strain>
    </source>
</reference>
<proteinExistence type="predicted"/>
<comment type="caution">
    <text evidence="4">The sequence shown here is derived from an EMBL/GenBank/DDBJ whole genome shotgun (WGS) entry which is preliminary data.</text>
</comment>
<accession>U7QA30</accession>
<feature type="repeat" description="TPR" evidence="3">
    <location>
        <begin position="106"/>
        <end position="139"/>
    </location>
</feature>
<feature type="repeat" description="TPR" evidence="3">
    <location>
        <begin position="140"/>
        <end position="173"/>
    </location>
</feature>
<feature type="repeat" description="TPR" evidence="3">
    <location>
        <begin position="174"/>
        <end position="207"/>
    </location>
</feature>
<dbReference type="PANTHER" id="PTHR44943">
    <property type="entry name" value="CELLULOSE SYNTHASE OPERON PROTEIN C"/>
    <property type="match status" value="1"/>
</dbReference>
<dbReference type="Proteomes" id="UP000017127">
    <property type="component" value="Unassembled WGS sequence"/>
</dbReference>
<keyword evidence="2 3" id="KW-0802">TPR repeat</keyword>
<dbReference type="EMBL" id="AUZM01000131">
    <property type="protein sequence ID" value="ERT04032.1"/>
    <property type="molecule type" value="Genomic_DNA"/>
</dbReference>
<dbReference type="Pfam" id="PF13414">
    <property type="entry name" value="TPR_11"/>
    <property type="match status" value="2"/>
</dbReference>
<dbReference type="InterPro" id="IPR019734">
    <property type="entry name" value="TPR_rpt"/>
</dbReference>